<organism evidence="1 2">
    <name type="scientific">Yarrowia lipolytica</name>
    <name type="common">Candida lipolytica</name>
    <dbReference type="NCBI Taxonomy" id="4952"/>
    <lineage>
        <taxon>Eukaryota</taxon>
        <taxon>Fungi</taxon>
        <taxon>Dikarya</taxon>
        <taxon>Ascomycota</taxon>
        <taxon>Saccharomycotina</taxon>
        <taxon>Dipodascomycetes</taxon>
        <taxon>Dipodascales</taxon>
        <taxon>Dipodascales incertae sedis</taxon>
        <taxon>Yarrowia</taxon>
    </lineage>
</organism>
<dbReference type="RefSeq" id="XP_068139489.1">
    <property type="nucleotide sequence ID" value="XM_068283388.1"/>
</dbReference>
<dbReference type="GeneID" id="94583971"/>
<dbReference type="PROSITE" id="PS51257">
    <property type="entry name" value="PROKAR_LIPOPROTEIN"/>
    <property type="match status" value="1"/>
</dbReference>
<dbReference type="EMBL" id="CP017558">
    <property type="protein sequence ID" value="AOW07149.1"/>
    <property type="molecule type" value="Genomic_DNA"/>
</dbReference>
<evidence type="ECO:0000313" key="1">
    <source>
        <dbReference type="EMBL" id="AOW07149.1"/>
    </source>
</evidence>
<proteinExistence type="predicted"/>
<dbReference type="Proteomes" id="UP000182444">
    <property type="component" value="Chromosome 1F"/>
</dbReference>
<name>A0A1D8NNF6_YARLL</name>
<reference evidence="1 2" key="1">
    <citation type="journal article" date="2016" name="PLoS ONE">
        <title>Sequence Assembly of Yarrowia lipolytica Strain W29/CLIB89 Shows Transposable Element Diversity.</title>
        <authorList>
            <person name="Magnan C."/>
            <person name="Yu J."/>
            <person name="Chang I."/>
            <person name="Jahn E."/>
            <person name="Kanomata Y."/>
            <person name="Wu J."/>
            <person name="Zeller M."/>
            <person name="Oakes M."/>
            <person name="Baldi P."/>
            <person name="Sandmeyer S."/>
        </authorList>
    </citation>
    <scope>NUCLEOTIDE SEQUENCE [LARGE SCALE GENOMIC DNA]</scope>
    <source>
        <strain evidence="2">CLIB89(W29)</strain>
    </source>
</reference>
<dbReference type="AlphaFoldDB" id="A0A1D8NNF6"/>
<dbReference type="VEuPathDB" id="FungiDB:YALI1_F18641g"/>
<protein>
    <submittedName>
        <fullName evidence="1">Uncharacterized protein</fullName>
    </submittedName>
</protein>
<evidence type="ECO:0000313" key="2">
    <source>
        <dbReference type="Proteomes" id="UP000182444"/>
    </source>
</evidence>
<gene>
    <name evidence="1" type="ORF">YALI1_F18641g</name>
</gene>
<accession>A0A1D8NNF6</accession>
<sequence length="115" mass="12866">MASSRLTWQLSVTTGTPSVLSSCSQPPHFSAPLVATPEDMMAHVQDPGYCLVYLCAFNFASCHLHNNFKPVTFSSPFHSNLGYGCLLVLQSRLFHLIQRLFLLLNLMFFRPSSDL</sequence>